<dbReference type="Pfam" id="PF01323">
    <property type="entry name" value="DSBA"/>
    <property type="match status" value="1"/>
</dbReference>
<reference evidence="4 5" key="1">
    <citation type="submission" date="2024-07" db="EMBL/GenBank/DDBJ databases">
        <authorList>
            <person name="Thanompreechachai J."/>
            <person name="Duangmal K."/>
        </authorList>
    </citation>
    <scope>NUCLEOTIDE SEQUENCE [LARGE SCALE GENOMIC DNA]</scope>
    <source>
        <strain evidence="4 5">TBRC 1896</strain>
    </source>
</reference>
<sequence length="276" mass="28967">MSTKKPGGHPARAAQAEDAREARRAKATALRQRELARERSRRVLLTSIAVVVVLAIVAVVVVVIERSRPDTVATAAQEVPPSASGMGAGIVLPGTPAQGAPTLDVWLDYQCPYCERFETAAGDDVVRLAADGEAEVVVHTVTFLDGNLGNDASQRAAEGAAAAAAQGRFVEYNRVVFANQPEREGAGYTDAQLRDFAEQAGVPDLAQWQAAYDGHAYRDYVQSVQDSMGDNGVSGTPTVTVTPEGGQKQEIPTQDLLGSDPATALEQAVAAATTTP</sequence>
<feature type="domain" description="DSBA-like thioredoxin" evidence="3">
    <location>
        <begin position="102"/>
        <end position="269"/>
    </location>
</feature>
<proteinExistence type="predicted"/>
<keyword evidence="5" id="KW-1185">Reference proteome</keyword>
<dbReference type="InterPro" id="IPR001853">
    <property type="entry name" value="DSBA-like_thioredoxin_dom"/>
</dbReference>
<protein>
    <submittedName>
        <fullName evidence="4">DsbA family protein</fullName>
    </submittedName>
</protein>
<feature type="transmembrane region" description="Helical" evidence="2">
    <location>
        <begin position="43"/>
        <end position="64"/>
    </location>
</feature>
<dbReference type="RefSeq" id="WP_370719184.1">
    <property type="nucleotide sequence ID" value="NZ_JBGGTQ010000005.1"/>
</dbReference>
<evidence type="ECO:0000313" key="4">
    <source>
        <dbReference type="EMBL" id="MEZ0493015.1"/>
    </source>
</evidence>
<feature type="region of interest" description="Disordered" evidence="1">
    <location>
        <begin position="1"/>
        <end position="25"/>
    </location>
</feature>
<dbReference type="Gene3D" id="3.40.30.10">
    <property type="entry name" value="Glutaredoxin"/>
    <property type="match status" value="1"/>
</dbReference>
<evidence type="ECO:0000313" key="5">
    <source>
        <dbReference type="Proteomes" id="UP001566476"/>
    </source>
</evidence>
<keyword evidence="2" id="KW-0812">Transmembrane</keyword>
<evidence type="ECO:0000259" key="3">
    <source>
        <dbReference type="Pfam" id="PF01323"/>
    </source>
</evidence>
<keyword evidence="2" id="KW-0472">Membrane</keyword>
<feature type="compositionally biased region" description="Low complexity" evidence="1">
    <location>
        <begin position="233"/>
        <end position="246"/>
    </location>
</feature>
<dbReference type="SUPFAM" id="SSF52833">
    <property type="entry name" value="Thioredoxin-like"/>
    <property type="match status" value="1"/>
</dbReference>
<comment type="caution">
    <text evidence="4">The sequence shown here is derived from an EMBL/GenBank/DDBJ whole genome shotgun (WGS) entry which is preliminary data.</text>
</comment>
<evidence type="ECO:0000256" key="1">
    <source>
        <dbReference type="SAM" id="MobiDB-lite"/>
    </source>
</evidence>
<organism evidence="4 5">
    <name type="scientific">Kineococcus mangrovi</name>
    <dbReference type="NCBI Taxonomy" id="1660183"/>
    <lineage>
        <taxon>Bacteria</taxon>
        <taxon>Bacillati</taxon>
        <taxon>Actinomycetota</taxon>
        <taxon>Actinomycetes</taxon>
        <taxon>Kineosporiales</taxon>
        <taxon>Kineosporiaceae</taxon>
        <taxon>Kineococcus</taxon>
    </lineage>
</organism>
<accession>A0ABV4I4S0</accession>
<dbReference type="EMBL" id="JBGGTQ010000005">
    <property type="protein sequence ID" value="MEZ0493015.1"/>
    <property type="molecule type" value="Genomic_DNA"/>
</dbReference>
<evidence type="ECO:0000256" key="2">
    <source>
        <dbReference type="SAM" id="Phobius"/>
    </source>
</evidence>
<keyword evidence="2" id="KW-1133">Transmembrane helix</keyword>
<name>A0ABV4I4S0_9ACTN</name>
<feature type="compositionally biased region" description="Basic and acidic residues" evidence="1">
    <location>
        <begin position="15"/>
        <end position="24"/>
    </location>
</feature>
<dbReference type="Proteomes" id="UP001566476">
    <property type="component" value="Unassembled WGS sequence"/>
</dbReference>
<dbReference type="InterPro" id="IPR036249">
    <property type="entry name" value="Thioredoxin-like_sf"/>
</dbReference>
<feature type="region of interest" description="Disordered" evidence="1">
    <location>
        <begin position="227"/>
        <end position="259"/>
    </location>
</feature>
<dbReference type="CDD" id="cd02972">
    <property type="entry name" value="DsbA_family"/>
    <property type="match status" value="1"/>
</dbReference>
<gene>
    <name evidence="4" type="ORF">AB2L28_12305</name>
</gene>